<dbReference type="EC" id="3.2.1.55" evidence="3"/>
<dbReference type="RefSeq" id="WP_253868679.1">
    <property type="nucleotide sequence ID" value="NZ_BAABHM010000035.1"/>
</dbReference>
<feature type="signal peptide" evidence="9">
    <location>
        <begin position="1"/>
        <end position="33"/>
    </location>
</feature>
<keyword evidence="5 9" id="KW-0732">Signal</keyword>
<evidence type="ECO:0000256" key="1">
    <source>
        <dbReference type="ARBA" id="ARBA00001462"/>
    </source>
</evidence>
<comment type="subcellular location">
    <subcellularLocation>
        <location evidence="2">Secreted</location>
    </subcellularLocation>
</comment>
<dbReference type="Pfam" id="PF03664">
    <property type="entry name" value="Glyco_hydro_62"/>
    <property type="match status" value="1"/>
</dbReference>
<feature type="chain" id="PRO_5045432431" description="non-reducing end alpha-L-arabinofuranosidase" evidence="9">
    <location>
        <begin position="34"/>
        <end position="392"/>
    </location>
</feature>
<sequence length="392" mass="43065">MTRRFRTTVRLAKAAVATATIAVLAGLAPVAQAGPAEPPPPASPVRPAAQAAGPTASGTPSFRWTTRDPVITPMPDQEHESVAVKDPSVVRSGGKYHVFMTTTPGEGKGWHMAYKSFTDWSEADTAPIHYLDETAVGPGYRAAPQVFWFEPQQLWYLVYQDGNAAYSTTEDISDPTSWSAPKHFYSGMPQIIQDNIGNGYWLDFWNICDRGKCYLFSSDDNGHLYRSETSVADFPNGYDESTVIAREEADRFDFFEAGALYKIRGTGKYLLLMEAIGDDGARLYRSWTADSPDADGDEWVPLADTAENPFARSNNVSYETEPWSVDVSHGELLRTQRGMTPTIDPCEPLQMVFQGYDPDGVVEGGGYGDLPYRLGLLTADGPNPISALCEER</sequence>
<dbReference type="Proteomes" id="UP001500843">
    <property type="component" value="Unassembled WGS sequence"/>
</dbReference>
<evidence type="ECO:0000256" key="2">
    <source>
        <dbReference type="ARBA" id="ARBA00004613"/>
    </source>
</evidence>
<accession>A0ABP8Y8U3</accession>
<dbReference type="PANTHER" id="PTHR40631">
    <property type="entry name" value="ALPHA-L-ARABINOFURANOSIDASE AXHA-2-RELATED"/>
    <property type="match status" value="1"/>
</dbReference>
<comment type="catalytic activity">
    <reaction evidence="1">
        <text>Hydrolysis of terminal non-reducing alpha-L-arabinofuranoside residues in alpha-L-arabinosides.</text>
        <dbReference type="EC" id="3.2.1.55"/>
    </reaction>
</comment>
<dbReference type="Gene3D" id="2.115.10.20">
    <property type="entry name" value="Glycosyl hydrolase domain, family 43"/>
    <property type="match status" value="1"/>
</dbReference>
<keyword evidence="11" id="KW-1185">Reference proteome</keyword>
<evidence type="ECO:0000313" key="11">
    <source>
        <dbReference type="Proteomes" id="UP001500843"/>
    </source>
</evidence>
<evidence type="ECO:0000256" key="9">
    <source>
        <dbReference type="SAM" id="SignalP"/>
    </source>
</evidence>
<evidence type="ECO:0000256" key="6">
    <source>
        <dbReference type="ARBA" id="ARBA00022801"/>
    </source>
</evidence>
<proteinExistence type="predicted"/>
<keyword evidence="7" id="KW-0326">Glycosidase</keyword>
<evidence type="ECO:0000256" key="4">
    <source>
        <dbReference type="ARBA" id="ARBA00022525"/>
    </source>
</evidence>
<dbReference type="SUPFAM" id="SSF75005">
    <property type="entry name" value="Arabinanase/levansucrase/invertase"/>
    <property type="match status" value="1"/>
</dbReference>
<evidence type="ECO:0000313" key="10">
    <source>
        <dbReference type="EMBL" id="GAA4722653.1"/>
    </source>
</evidence>
<dbReference type="InterPro" id="IPR005193">
    <property type="entry name" value="GH62_arabinosidase"/>
</dbReference>
<gene>
    <name evidence="10" type="ORF">GCM10023198_54130</name>
</gene>
<evidence type="ECO:0000256" key="7">
    <source>
        <dbReference type="ARBA" id="ARBA00023295"/>
    </source>
</evidence>
<dbReference type="InterPro" id="IPR023296">
    <property type="entry name" value="Glyco_hydro_beta-prop_sf"/>
</dbReference>
<dbReference type="CDD" id="cd08987">
    <property type="entry name" value="GH62"/>
    <property type="match status" value="1"/>
</dbReference>
<evidence type="ECO:0000256" key="5">
    <source>
        <dbReference type="ARBA" id="ARBA00022729"/>
    </source>
</evidence>
<protein>
    <recommendedName>
        <fullName evidence="3">non-reducing end alpha-L-arabinofuranosidase</fullName>
        <ecNumber evidence="3">3.2.1.55</ecNumber>
    </recommendedName>
</protein>
<evidence type="ECO:0000256" key="8">
    <source>
        <dbReference type="SAM" id="MobiDB-lite"/>
    </source>
</evidence>
<evidence type="ECO:0000256" key="3">
    <source>
        <dbReference type="ARBA" id="ARBA00012670"/>
    </source>
</evidence>
<keyword evidence="4" id="KW-0964">Secreted</keyword>
<dbReference type="PANTHER" id="PTHR40631:SF2">
    <property type="entry name" value="ALPHA-L-ARABINOFURANOSIDASE"/>
    <property type="match status" value="1"/>
</dbReference>
<feature type="region of interest" description="Disordered" evidence="8">
    <location>
        <begin position="33"/>
        <end position="66"/>
    </location>
</feature>
<dbReference type="EMBL" id="BAABHM010000035">
    <property type="protein sequence ID" value="GAA4722653.1"/>
    <property type="molecule type" value="Genomic_DNA"/>
</dbReference>
<name>A0ABP8Y8U3_9MICO</name>
<comment type="caution">
    <text evidence="10">The sequence shown here is derived from an EMBL/GenBank/DDBJ whole genome shotgun (WGS) entry which is preliminary data.</text>
</comment>
<reference evidence="11" key="1">
    <citation type="journal article" date="2019" name="Int. J. Syst. Evol. Microbiol.">
        <title>The Global Catalogue of Microorganisms (GCM) 10K type strain sequencing project: providing services to taxonomists for standard genome sequencing and annotation.</title>
        <authorList>
            <consortium name="The Broad Institute Genomics Platform"/>
            <consortium name="The Broad Institute Genome Sequencing Center for Infectious Disease"/>
            <person name="Wu L."/>
            <person name="Ma J."/>
        </authorList>
    </citation>
    <scope>NUCLEOTIDE SEQUENCE [LARGE SCALE GENOMIC DNA]</scope>
    <source>
        <strain evidence="11">JCM 17975</strain>
    </source>
</reference>
<keyword evidence="6" id="KW-0378">Hydrolase</keyword>
<organism evidence="10 11">
    <name type="scientific">Promicromonospora umidemergens</name>
    <dbReference type="NCBI Taxonomy" id="629679"/>
    <lineage>
        <taxon>Bacteria</taxon>
        <taxon>Bacillati</taxon>
        <taxon>Actinomycetota</taxon>
        <taxon>Actinomycetes</taxon>
        <taxon>Micrococcales</taxon>
        <taxon>Promicromonosporaceae</taxon>
        <taxon>Promicromonospora</taxon>
    </lineage>
</organism>